<feature type="compositionally biased region" description="Low complexity" evidence="6">
    <location>
        <begin position="987"/>
        <end position="999"/>
    </location>
</feature>
<keyword evidence="4" id="KW-0245">EGF-like domain</keyword>
<dbReference type="FunFam" id="2.10.25.10:FF:000125">
    <property type="entry name" value="Neurogenic locus notch protein-like"/>
    <property type="match status" value="1"/>
</dbReference>
<name>A0AAE1FV87_PETCI</name>
<feature type="disulfide bond" evidence="4">
    <location>
        <begin position="510"/>
        <end position="520"/>
    </location>
</feature>
<dbReference type="SUPFAM" id="SSF57196">
    <property type="entry name" value="EGF/Laminin"/>
    <property type="match status" value="1"/>
</dbReference>
<feature type="compositionally biased region" description="Basic and acidic residues" evidence="6">
    <location>
        <begin position="1084"/>
        <end position="1110"/>
    </location>
</feature>
<accession>A0AAE1FV87</accession>
<dbReference type="Pfam" id="PF02210">
    <property type="entry name" value="Laminin_G_2"/>
    <property type="match status" value="1"/>
</dbReference>
<dbReference type="Proteomes" id="UP001286313">
    <property type="component" value="Unassembled WGS sequence"/>
</dbReference>
<feature type="disulfide bond" evidence="4">
    <location>
        <begin position="816"/>
        <end position="825"/>
    </location>
</feature>
<evidence type="ECO:0000256" key="4">
    <source>
        <dbReference type="PROSITE-ProRule" id="PRU00076"/>
    </source>
</evidence>
<dbReference type="Gene3D" id="4.10.900.10">
    <property type="entry name" value="TCF3-CBD (Catenin binding domain)"/>
    <property type="match status" value="1"/>
</dbReference>
<sequence length="1118" mass="117338">MDEEMRIRKSGKGSRYELQVSVSDQLWGQKGVGANVTVVVKDLPPDALTHAAPLTLTPTTPEQLTRGWTPEGGGGGLGRVIEGVKAVLGDAHEVEVVSVQARPPPTSPRTIPPSTRGGGRGRGGASTEEVDLTAATAPPSPPAASVWVSAREMEADRYMDQVKLRGLLALHAKQLEAVTNLRVMSEAVAGDGGGGGGGGDQELSGRPMDPPSAASRPSTSLPLQVVDTNSTSLVTPRLSRPHRCHAPQHPTCTPTSCLNGGRCVAGDRCCDRCVCPWGSWGSRCKVLARTFTGGDWAWVRPLPPCLPTTISLRVLTRRPHALLLYSGPLASFPRGRNEPPTPMLALQLREGRPQVVVEGVGTAVSLQVKSEVSDGDWHSLHLRISHQGVALVVDLCGGRRRHNNNNNRTASTTTTTTTTYNPDDHCATHATWNHLGGLPQWPLQVGGLAHVPPSPKHHGWRSSLEHQPLEGCVSHLRLNGQLVDLGEPAYTSTTSSSEGQAGCRPQKKACVEGCGVRGQCTGGLNHPRCECEGGWEGIGCSTPTHKATLTPASYVKLELPPPLVPASLPLAVRSSLRLRTRGAGSGILLSLASRAHDNTFTLQLRSGVACASVSGGGWEGRTVCVEGQPVGDGSWHTLTGEVHGRSLVVALDDGDGWHRNESIPALQSNPQEQQQQQQQEEGQGRFTDAFLSSLHTPDGDYSVTLGGVGARTCVDDVRVWDRQLPLPPTDNGTNWGGKVTSWHHLTPGCTAPDPCLNTTCVAPLACVTNWDTASCSCGPGRQLAGHTCRDVDECVWRPCLHGGTCHNLTPGFQCVCVQGYTGDHCQYPHPATPPSPLTLPLAVTALTLSILVLVVVGVVVWVWLRRVWAARSGNERTGKGGKGVGMTTGKVEDGEDDGGGGGGCGGTLGDTALETLAIKELPLQHQHKASSKEEGGGATKQQLPVSTSATGGVKGGGGPGGGGGGKTWPEPLPVRDDLRAYAYEGDGSSAGSLSSALSGLREEPHDEGNIRPLVTDFLEVMDLLRNLPEAAPTTSPSLALRKMTITAAGGGGTGGGVGVGGGGGGGEANPPPSLTEGKQQTDPNIKDHSVRENKHMSESKLKETNWREPNLRTTESVE</sequence>
<dbReference type="Pfam" id="PF01049">
    <property type="entry name" value="CADH_Y-type_LIR"/>
    <property type="match status" value="1"/>
</dbReference>
<dbReference type="Pfam" id="PF00054">
    <property type="entry name" value="Laminin_G_1"/>
    <property type="match status" value="1"/>
</dbReference>
<feature type="region of interest" description="Disordered" evidence="6">
    <location>
        <begin position="1048"/>
        <end position="1118"/>
    </location>
</feature>
<dbReference type="GO" id="GO:0009887">
    <property type="term" value="P:animal organ morphogenesis"/>
    <property type="evidence" value="ECO:0007669"/>
    <property type="project" value="UniProtKB-ARBA"/>
</dbReference>
<evidence type="ECO:0000256" key="3">
    <source>
        <dbReference type="ARBA" id="ARBA00023157"/>
    </source>
</evidence>
<feature type="region of interest" description="Disordered" evidence="6">
    <location>
        <begin position="925"/>
        <end position="973"/>
    </location>
</feature>
<dbReference type="PROSITE" id="PS50026">
    <property type="entry name" value="EGF_3"/>
    <property type="match status" value="2"/>
</dbReference>
<dbReference type="CDD" id="cd00054">
    <property type="entry name" value="EGF_CA"/>
    <property type="match status" value="1"/>
</dbReference>
<evidence type="ECO:0000256" key="2">
    <source>
        <dbReference type="ARBA" id="ARBA00022989"/>
    </source>
</evidence>
<keyword evidence="11" id="KW-1185">Reference proteome</keyword>
<feature type="region of interest" description="Disordered" evidence="6">
    <location>
        <begin position="659"/>
        <end position="683"/>
    </location>
</feature>
<proteinExistence type="predicted"/>
<dbReference type="PROSITE" id="PS01186">
    <property type="entry name" value="EGF_2"/>
    <property type="match status" value="2"/>
</dbReference>
<feature type="disulfide bond" evidence="4">
    <location>
        <begin position="531"/>
        <end position="540"/>
    </location>
</feature>
<feature type="compositionally biased region" description="Gly residues" evidence="6">
    <location>
        <begin position="952"/>
        <end position="966"/>
    </location>
</feature>
<gene>
    <name evidence="10" type="ORF">Pcinc_016903</name>
</gene>
<dbReference type="EMBL" id="JAWQEG010001555">
    <property type="protein sequence ID" value="KAK3878463.1"/>
    <property type="molecule type" value="Genomic_DNA"/>
</dbReference>
<dbReference type="InterPro" id="IPR000152">
    <property type="entry name" value="EGF-type_Asp/Asn_hydroxyl_site"/>
</dbReference>
<organism evidence="10 11">
    <name type="scientific">Petrolisthes cinctipes</name>
    <name type="common">Flat porcelain crab</name>
    <dbReference type="NCBI Taxonomy" id="88211"/>
    <lineage>
        <taxon>Eukaryota</taxon>
        <taxon>Metazoa</taxon>
        <taxon>Ecdysozoa</taxon>
        <taxon>Arthropoda</taxon>
        <taxon>Crustacea</taxon>
        <taxon>Multicrustacea</taxon>
        <taxon>Malacostraca</taxon>
        <taxon>Eumalacostraca</taxon>
        <taxon>Eucarida</taxon>
        <taxon>Decapoda</taxon>
        <taxon>Pleocyemata</taxon>
        <taxon>Anomura</taxon>
        <taxon>Galatheoidea</taxon>
        <taxon>Porcellanidae</taxon>
        <taxon>Petrolisthes</taxon>
    </lineage>
</organism>
<feature type="transmembrane region" description="Helical" evidence="7">
    <location>
        <begin position="839"/>
        <end position="864"/>
    </location>
</feature>
<feature type="region of interest" description="Disordered" evidence="6">
    <location>
        <begin position="985"/>
        <end position="1008"/>
    </location>
</feature>
<feature type="compositionally biased region" description="Pro residues" evidence="6">
    <location>
        <begin position="102"/>
        <end position="111"/>
    </location>
</feature>
<feature type="compositionally biased region" description="Low complexity" evidence="6">
    <location>
        <begin position="671"/>
        <end position="681"/>
    </location>
</feature>
<dbReference type="SMART" id="SM00181">
    <property type="entry name" value="EGF"/>
    <property type="match status" value="4"/>
</dbReference>
<feature type="compositionally biased region" description="Gly residues" evidence="6">
    <location>
        <begin position="190"/>
        <end position="200"/>
    </location>
</feature>
<evidence type="ECO:0000259" key="9">
    <source>
        <dbReference type="PROSITE" id="PS50026"/>
    </source>
</evidence>
<dbReference type="Pfam" id="PF00008">
    <property type="entry name" value="EGF"/>
    <property type="match status" value="1"/>
</dbReference>
<feature type="domain" description="EGF-like" evidence="9">
    <location>
        <begin position="506"/>
        <end position="541"/>
    </location>
</feature>
<feature type="region of interest" description="Disordered" evidence="6">
    <location>
        <begin position="189"/>
        <end position="222"/>
    </location>
</feature>
<dbReference type="SMART" id="SM00282">
    <property type="entry name" value="LamG"/>
    <property type="match status" value="2"/>
</dbReference>
<dbReference type="InterPro" id="IPR050906">
    <property type="entry name" value="Notch_signaling"/>
</dbReference>
<feature type="region of interest" description="Disordered" evidence="6">
    <location>
        <begin position="100"/>
        <end position="128"/>
    </location>
</feature>
<feature type="domain" description="EGF-like" evidence="9">
    <location>
        <begin position="790"/>
        <end position="826"/>
    </location>
</feature>
<reference evidence="10" key="1">
    <citation type="submission" date="2023-10" db="EMBL/GenBank/DDBJ databases">
        <title>Genome assemblies of two species of porcelain crab, Petrolisthes cinctipes and Petrolisthes manimaculis (Anomura: Porcellanidae).</title>
        <authorList>
            <person name="Angst P."/>
        </authorList>
    </citation>
    <scope>NUCLEOTIDE SEQUENCE</scope>
    <source>
        <strain evidence="10">PB745_01</strain>
        <tissue evidence="10">Gill</tissue>
    </source>
</reference>
<dbReference type="InterPro" id="IPR000233">
    <property type="entry name" value="Cadherin_Y-type_LIR"/>
</dbReference>
<keyword evidence="1 7" id="KW-0812">Transmembrane</keyword>
<dbReference type="InterPro" id="IPR013320">
    <property type="entry name" value="ConA-like_dom_sf"/>
</dbReference>
<keyword evidence="3 4" id="KW-1015">Disulfide bond</keyword>
<dbReference type="InterPro" id="IPR000742">
    <property type="entry name" value="EGF"/>
</dbReference>
<dbReference type="PROSITE" id="PS01187">
    <property type="entry name" value="EGF_CA"/>
    <property type="match status" value="1"/>
</dbReference>
<protein>
    <recommendedName>
        <fullName evidence="12">Neural-cadherin</fullName>
    </recommendedName>
</protein>
<dbReference type="GO" id="GO:0007156">
    <property type="term" value="P:homophilic cell adhesion via plasma membrane adhesion molecules"/>
    <property type="evidence" value="ECO:0007669"/>
    <property type="project" value="InterPro"/>
</dbReference>
<dbReference type="SUPFAM" id="SSF49899">
    <property type="entry name" value="Concanavalin A-like lectins/glucanases"/>
    <property type="match status" value="2"/>
</dbReference>
<evidence type="ECO:0000313" key="11">
    <source>
        <dbReference type="Proteomes" id="UP001286313"/>
    </source>
</evidence>
<keyword evidence="7" id="KW-0472">Membrane</keyword>
<feature type="domain" description="Laminin G" evidence="8">
    <location>
        <begin position="288"/>
        <end position="503"/>
    </location>
</feature>
<evidence type="ECO:0000256" key="5">
    <source>
        <dbReference type="RuleBase" id="RU004357"/>
    </source>
</evidence>
<evidence type="ECO:0000313" key="10">
    <source>
        <dbReference type="EMBL" id="KAK3878463.1"/>
    </source>
</evidence>
<dbReference type="InterPro" id="IPR018097">
    <property type="entry name" value="EGF_Ca-bd_CS"/>
</dbReference>
<dbReference type="PROSITE" id="PS50025">
    <property type="entry name" value="LAM_G_DOMAIN"/>
    <property type="match status" value="2"/>
</dbReference>
<dbReference type="PROSITE" id="PS00022">
    <property type="entry name" value="EGF_1"/>
    <property type="match status" value="2"/>
</dbReference>
<dbReference type="InterPro" id="IPR001791">
    <property type="entry name" value="Laminin_G"/>
</dbReference>
<dbReference type="CDD" id="cd00110">
    <property type="entry name" value="LamG"/>
    <property type="match status" value="1"/>
</dbReference>
<dbReference type="Gene3D" id="2.10.25.10">
    <property type="entry name" value="Laminin"/>
    <property type="match status" value="1"/>
</dbReference>
<dbReference type="SMART" id="SM00179">
    <property type="entry name" value="EGF_CA"/>
    <property type="match status" value="1"/>
</dbReference>
<comment type="function">
    <text evidence="5">Cadherins are calcium-dependent cell adhesion proteins.</text>
</comment>
<evidence type="ECO:0008006" key="12">
    <source>
        <dbReference type="Google" id="ProtNLM"/>
    </source>
</evidence>
<feature type="compositionally biased region" description="Gly residues" evidence="6">
    <location>
        <begin position="1048"/>
        <end position="1067"/>
    </location>
</feature>
<dbReference type="Gene3D" id="2.60.120.200">
    <property type="match status" value="2"/>
</dbReference>
<dbReference type="PANTHER" id="PTHR24044">
    <property type="entry name" value="NOTCH LIGAND FAMILY MEMBER"/>
    <property type="match status" value="1"/>
</dbReference>
<keyword evidence="2 7" id="KW-1133">Transmembrane helix</keyword>
<dbReference type="GO" id="GO:0005509">
    <property type="term" value="F:calcium ion binding"/>
    <property type="evidence" value="ECO:0007669"/>
    <property type="project" value="InterPro"/>
</dbReference>
<feature type="region of interest" description="Disordered" evidence="6">
    <location>
        <begin position="874"/>
        <end position="906"/>
    </location>
</feature>
<dbReference type="InterPro" id="IPR027397">
    <property type="entry name" value="Catenin-bd_sf"/>
</dbReference>
<feature type="domain" description="Laminin G" evidence="8">
    <location>
        <begin position="546"/>
        <end position="749"/>
    </location>
</feature>
<evidence type="ECO:0000256" key="1">
    <source>
        <dbReference type="ARBA" id="ARBA00022692"/>
    </source>
</evidence>
<evidence type="ECO:0000259" key="8">
    <source>
        <dbReference type="PROSITE" id="PS50025"/>
    </source>
</evidence>
<dbReference type="PROSITE" id="PS00010">
    <property type="entry name" value="ASX_HYDROXYL"/>
    <property type="match status" value="1"/>
</dbReference>
<feature type="compositionally biased region" description="Polar residues" evidence="6">
    <location>
        <begin position="939"/>
        <end position="950"/>
    </location>
</feature>
<evidence type="ECO:0000256" key="7">
    <source>
        <dbReference type="SAM" id="Phobius"/>
    </source>
</evidence>
<comment type="caution">
    <text evidence="4">Lacks conserved residue(s) required for the propagation of feature annotation.</text>
</comment>
<evidence type="ECO:0000256" key="6">
    <source>
        <dbReference type="SAM" id="MobiDB-lite"/>
    </source>
</evidence>
<dbReference type="InterPro" id="IPR001881">
    <property type="entry name" value="EGF-like_Ca-bd_dom"/>
</dbReference>
<dbReference type="AlphaFoldDB" id="A0AAE1FV87"/>
<comment type="caution">
    <text evidence="10">The sequence shown here is derived from an EMBL/GenBank/DDBJ whole genome shotgun (WGS) entry which is preliminary data.</text>
</comment>